<proteinExistence type="predicted"/>
<evidence type="ECO:0000313" key="3">
    <source>
        <dbReference type="Proteomes" id="UP000692954"/>
    </source>
</evidence>
<keyword evidence="3" id="KW-1185">Reference proteome</keyword>
<evidence type="ECO:0008006" key="4">
    <source>
        <dbReference type="Google" id="ProtNLM"/>
    </source>
</evidence>
<keyword evidence="1" id="KW-0812">Transmembrane</keyword>
<evidence type="ECO:0000313" key="2">
    <source>
        <dbReference type="EMBL" id="CAD8065772.1"/>
    </source>
</evidence>
<dbReference type="AlphaFoldDB" id="A0A8S1LID9"/>
<name>A0A8S1LID9_9CILI</name>
<organism evidence="2 3">
    <name type="scientific">Paramecium sonneborni</name>
    <dbReference type="NCBI Taxonomy" id="65129"/>
    <lineage>
        <taxon>Eukaryota</taxon>
        <taxon>Sar</taxon>
        <taxon>Alveolata</taxon>
        <taxon>Ciliophora</taxon>
        <taxon>Intramacronucleata</taxon>
        <taxon>Oligohymenophorea</taxon>
        <taxon>Peniculida</taxon>
        <taxon>Parameciidae</taxon>
        <taxon>Paramecium</taxon>
    </lineage>
</organism>
<keyword evidence="1" id="KW-1133">Transmembrane helix</keyword>
<keyword evidence="1" id="KW-0472">Membrane</keyword>
<comment type="caution">
    <text evidence="2">The sequence shown here is derived from an EMBL/GenBank/DDBJ whole genome shotgun (WGS) entry which is preliminary data.</text>
</comment>
<reference evidence="2" key="1">
    <citation type="submission" date="2021-01" db="EMBL/GenBank/DDBJ databases">
        <authorList>
            <consortium name="Genoscope - CEA"/>
            <person name="William W."/>
        </authorList>
    </citation>
    <scope>NUCLEOTIDE SEQUENCE</scope>
</reference>
<dbReference type="Proteomes" id="UP000692954">
    <property type="component" value="Unassembled WGS sequence"/>
</dbReference>
<gene>
    <name evidence="2" type="ORF">PSON_ATCC_30995.1.T0200413</name>
</gene>
<dbReference type="EMBL" id="CAJJDN010000020">
    <property type="protein sequence ID" value="CAD8065772.1"/>
    <property type="molecule type" value="Genomic_DNA"/>
</dbReference>
<sequence>MGREQMSKDQKNVKILMIFFMMVVISAYFNMQFIVTNLFKVSVQKCLEGFDLIIERDALKQFMQMKLMIQNKKIKNHIVGMKLIKFRIIKLQNRGKLQLQFQIIQYLLFKNQIFIRILKSNIRTLICLIVILQSSKQVQITILLNQSNQKQSIQIKIDIKYQFIQYDQYQHFYLLYQPKVLSQDQINVASSFENFGNVLMIGLGTISILILLFGDPLRRIEIFDILQFQAFLKLESLIIHLFLYILNFKYKSINLVFPQNLYIYSHSSDFVSLIILTLLQQQIQFQQPLKQLIFLIPQFMITLFKAQVSFRNIQLMLICLQIFQGKFPKCTQSFLYILLSFYTRSFNNNCLNSKIFIYYQIKQIQMLINFRNQTIQIKQKIHLSKETLYYESIQTNSLCKHLGFFIQSYFIYYIKYLIRISTNHILMYLSGCFKVVFFLLLLHFKGLKKNLDISKLRKHEGICQLNKKLFIQYQLVCKKAIYCNVR</sequence>
<protein>
    <recommendedName>
        <fullName evidence="4">Transmembrane protein</fullName>
    </recommendedName>
</protein>
<evidence type="ECO:0000256" key="1">
    <source>
        <dbReference type="SAM" id="Phobius"/>
    </source>
</evidence>
<accession>A0A8S1LID9</accession>
<feature type="transmembrane region" description="Helical" evidence="1">
    <location>
        <begin position="425"/>
        <end position="444"/>
    </location>
</feature>
<feature type="transmembrane region" description="Helical" evidence="1">
    <location>
        <begin position="12"/>
        <end position="31"/>
    </location>
</feature>